<organism evidence="1 2">
    <name type="scientific">[Candida] jaroonii</name>
    <dbReference type="NCBI Taxonomy" id="467808"/>
    <lineage>
        <taxon>Eukaryota</taxon>
        <taxon>Fungi</taxon>
        <taxon>Dikarya</taxon>
        <taxon>Ascomycota</taxon>
        <taxon>Saccharomycotina</taxon>
        <taxon>Pichiomycetes</taxon>
        <taxon>Debaryomycetaceae</taxon>
        <taxon>Yamadazyma</taxon>
    </lineage>
</organism>
<name>A0ACA9Y1X9_9ASCO</name>
<sequence>MSVVEGIMTLVVDQNSGDNNIRRRAELSFNQWVNQDPSQVAHVLIDSSLSDYSVDIVQSCLLHLRRLVPKYWSIGFESFTGTAINQELKALIRQNLVKLVTSTGDSKIRNSASYVIVQIAVADYPDEWSDLLYVLYEHTKDHTNTNAMMGGLQVLNDLFDDLVTEEQFWNGGIGSQLINHLMEILSEPQLSSDVKSSAIALYKSVLNTLQSPEAFNDSTRKQSVYQHIKQSAELNQRLLTDSVNNSTVGINENKYRTAIYSVLSALIGSFNKIISKDLKISILNTLVADFYHLLPIYLSVGNNSDDVPQPFNDSFRELTSLINELLGVLSLIQHSIKIGDLWNDQDYESFIKNIIKVTALNSELIETYEADINEFINDVTGLSGFVNVRDSISELLLELNTLDSQKTFKIMSSIILSNDYSQWTYAESCVYLLESICQNEDSELNIDETALSKLLESICALVRYDNNPNHHPLLTSRVFLCLPKFLEKFETSLNSKVVVNTFLMMIEFVGQIPEENSEYNFVRASCLISCSSYFNLLNLGELLSDDNKKNSIQLSIFKLIMNLLFESEEDALVVLLEALTVSIDIDPAFAAHCSIYDGLTVIDLVLQISFKNPGNVQITVESSNCLTSLLKNLSLDQYINCCEKSLPTILNIINSSLGDNSVEYSPKLDLSLDLLNIIVESVPATNNEKVLPSQIFNYVFPILKKLLLSASDDQLLQSGGAVFNSLLQYGTHCFAEYKDENGESGMNSLLYIVHKFLSPELSDRAALNSGNIVTSLVNKFQQQLGDEFLSQILKATAERLVIAKEIVTIENLIMLFCNLVLLSPESMIDFLSSNVVLKDPKSGENKPGLDLILPIWFQSFEVTRGYEKIKQNALALAKIYSLGDKRIESLIVNGDIIPYDGNKILTRSMTKSMPEKYTRISASMKIIKLLVGELDFQCQQPNEKDFLPEETVDDDEDDEGGWEDLEDIGVPNYEKLKSYVEDEEEQESPLDDGLKSLLVQFFKECVSKNLGGFQAFYDQLSDDEKRILTENVFF</sequence>
<protein>
    <submittedName>
        <fullName evidence="1">Importin subunit beta-5</fullName>
    </submittedName>
</protein>
<evidence type="ECO:0000313" key="2">
    <source>
        <dbReference type="Proteomes" id="UP001152531"/>
    </source>
</evidence>
<keyword evidence="2" id="KW-1185">Reference proteome</keyword>
<evidence type="ECO:0000313" key="1">
    <source>
        <dbReference type="EMBL" id="CAH6718962.1"/>
    </source>
</evidence>
<dbReference type="Proteomes" id="UP001152531">
    <property type="component" value="Unassembled WGS sequence"/>
</dbReference>
<reference evidence="1" key="1">
    <citation type="submission" date="2022-06" db="EMBL/GenBank/DDBJ databases">
        <authorList>
            <person name="Legras J.-L."/>
            <person name="Devillers H."/>
            <person name="Grondin C."/>
        </authorList>
    </citation>
    <scope>NUCLEOTIDE SEQUENCE</scope>
    <source>
        <strain evidence="1">CLIB 1444</strain>
    </source>
</reference>
<proteinExistence type="predicted"/>
<dbReference type="EMBL" id="CALSDN010000001">
    <property type="protein sequence ID" value="CAH6718962.1"/>
    <property type="molecule type" value="Genomic_DNA"/>
</dbReference>
<gene>
    <name evidence="1" type="ORF">CLIB1444_01S18382</name>
</gene>
<comment type="caution">
    <text evidence="1">The sequence shown here is derived from an EMBL/GenBank/DDBJ whole genome shotgun (WGS) entry which is preliminary data.</text>
</comment>
<accession>A0ACA9Y1X9</accession>